<dbReference type="GO" id="GO:0009360">
    <property type="term" value="C:DNA polymerase III complex"/>
    <property type="evidence" value="ECO:0007669"/>
    <property type="project" value="InterPro"/>
</dbReference>
<dbReference type="Pfam" id="PF02768">
    <property type="entry name" value="DNA_pol3_beta_3"/>
    <property type="match status" value="1"/>
</dbReference>
<evidence type="ECO:0000259" key="12">
    <source>
        <dbReference type="Pfam" id="PF02767"/>
    </source>
</evidence>
<sequence>MKFQVSKSALVEAVSQVSKAVSSKTTIPILTGIQVIAHDQGLCFTGSNSDLTIQVNVPNQKEEQQQVTVEEMGNIVLPGRILGDIVRKLPGDQVTWETTEKFQTVIQSEQARFELIGLDPDEYPRLPHLTNRSSFTLHTDTLRTIIRQTQFAVSHDEAKMILTGVLWQLKQGKLTSIGTDGHRLARKQVDIEGSEDLFFEHVIIPGKSMAELAKTFNDSDGYVDIVVADNQLLVQNEHLEFYTRLIEGKYPNTDDFIPEDGQIEVICSTRDLLQSVDRASLISRGGRDHVIKWTIKDGIVEISSISQEIGKVTEQVKAQVSGEELSISFNPRYMMEALRSLDCEEVRLLFKGTMAPFTLRPKEYQDTLHLILPIRTH</sequence>
<dbReference type="PANTHER" id="PTHR30478">
    <property type="entry name" value="DNA POLYMERASE III SUBUNIT BETA"/>
    <property type="match status" value="1"/>
</dbReference>
<keyword evidence="9" id="KW-0238">DNA-binding</keyword>
<dbReference type="GO" id="GO:0008408">
    <property type="term" value="F:3'-5' exonuclease activity"/>
    <property type="evidence" value="ECO:0007669"/>
    <property type="project" value="InterPro"/>
</dbReference>
<evidence type="ECO:0000313" key="14">
    <source>
        <dbReference type="EMBL" id="SHE86586.1"/>
    </source>
</evidence>
<evidence type="ECO:0000313" key="15">
    <source>
        <dbReference type="Proteomes" id="UP000184476"/>
    </source>
</evidence>
<dbReference type="SUPFAM" id="SSF55979">
    <property type="entry name" value="DNA clamp"/>
    <property type="match status" value="3"/>
</dbReference>
<evidence type="ECO:0000256" key="3">
    <source>
        <dbReference type="ARBA" id="ARBA00021035"/>
    </source>
</evidence>
<gene>
    <name evidence="14" type="ORF">SAMN05444392_10446</name>
</gene>
<comment type="similarity">
    <text evidence="2 10">Belongs to the beta sliding clamp family.</text>
</comment>
<evidence type="ECO:0000256" key="7">
    <source>
        <dbReference type="ARBA" id="ARBA00022705"/>
    </source>
</evidence>
<evidence type="ECO:0000259" key="13">
    <source>
        <dbReference type="Pfam" id="PF02768"/>
    </source>
</evidence>
<dbReference type="InterPro" id="IPR022637">
    <property type="entry name" value="DNA_polIII_beta_cen"/>
</dbReference>
<dbReference type="GO" id="GO:0003887">
    <property type="term" value="F:DNA-directed DNA polymerase activity"/>
    <property type="evidence" value="ECO:0007669"/>
    <property type="project" value="UniProtKB-UniRule"/>
</dbReference>
<dbReference type="NCBIfam" id="TIGR00663">
    <property type="entry name" value="dnan"/>
    <property type="match status" value="1"/>
</dbReference>
<evidence type="ECO:0000256" key="2">
    <source>
        <dbReference type="ARBA" id="ARBA00010752"/>
    </source>
</evidence>
<evidence type="ECO:0000256" key="1">
    <source>
        <dbReference type="ARBA" id="ARBA00004496"/>
    </source>
</evidence>
<evidence type="ECO:0000256" key="10">
    <source>
        <dbReference type="PIRNR" id="PIRNR000804"/>
    </source>
</evidence>
<dbReference type="STRING" id="112248.SAMN05444392_10446"/>
<feature type="domain" description="DNA polymerase III beta sliding clamp C-terminal" evidence="13">
    <location>
        <begin position="256"/>
        <end position="375"/>
    </location>
</feature>
<evidence type="ECO:0000256" key="4">
    <source>
        <dbReference type="ARBA" id="ARBA00022490"/>
    </source>
</evidence>
<evidence type="ECO:0000256" key="9">
    <source>
        <dbReference type="ARBA" id="ARBA00023125"/>
    </source>
</evidence>
<keyword evidence="8 10" id="KW-0239">DNA-directed DNA polymerase</keyword>
<dbReference type="Proteomes" id="UP000184476">
    <property type="component" value="Unassembled WGS sequence"/>
</dbReference>
<dbReference type="GO" id="GO:0003677">
    <property type="term" value="F:DNA binding"/>
    <property type="evidence" value="ECO:0007669"/>
    <property type="project" value="UniProtKB-UniRule"/>
</dbReference>
<dbReference type="InterPro" id="IPR046938">
    <property type="entry name" value="DNA_clamp_sf"/>
</dbReference>
<comment type="function">
    <text evidence="10">Confers DNA tethering and processivity to DNA polymerases and other proteins. Acts as a clamp, forming a ring around DNA (a reaction catalyzed by the clamp-loading complex) which diffuses in an ATP-independent manner freely and bidirectionally along dsDNA. Initially characterized for its ability to contact the catalytic subunit of DNA polymerase III (Pol III), a complex, multichain enzyme responsible for most of the replicative synthesis in bacteria; Pol III exhibits 3'-5' exonuclease proofreading activity. The beta chain is required for initiation of replication as well as for processivity of DNA replication.</text>
</comment>
<keyword evidence="5 10" id="KW-0808">Transferase</keyword>
<keyword evidence="7 10" id="KW-0235">DNA replication</keyword>
<dbReference type="RefSeq" id="WP_073154448.1">
    <property type="nucleotide sequence ID" value="NZ_FQVL01000004.1"/>
</dbReference>
<evidence type="ECO:0000259" key="11">
    <source>
        <dbReference type="Pfam" id="PF00712"/>
    </source>
</evidence>
<dbReference type="SMART" id="SM00480">
    <property type="entry name" value="POL3Bc"/>
    <property type="match status" value="1"/>
</dbReference>
<dbReference type="GO" id="GO:0006271">
    <property type="term" value="P:DNA strand elongation involved in DNA replication"/>
    <property type="evidence" value="ECO:0007669"/>
    <property type="project" value="TreeGrafter"/>
</dbReference>
<dbReference type="Gene3D" id="3.10.150.10">
    <property type="entry name" value="DNA Polymerase III, subunit A, domain 2"/>
    <property type="match status" value="1"/>
</dbReference>
<evidence type="ECO:0000256" key="8">
    <source>
        <dbReference type="ARBA" id="ARBA00022932"/>
    </source>
</evidence>
<dbReference type="InterPro" id="IPR022635">
    <property type="entry name" value="DNA_polIII_beta_C"/>
</dbReference>
<dbReference type="Pfam" id="PF02767">
    <property type="entry name" value="DNA_pol3_beta_2"/>
    <property type="match status" value="1"/>
</dbReference>
<comment type="subcellular location">
    <subcellularLocation>
        <location evidence="1 10">Cytoplasm</location>
    </subcellularLocation>
</comment>
<dbReference type="OrthoDB" id="8421503at2"/>
<feature type="domain" description="DNA polymerase III beta sliding clamp N-terminal" evidence="11">
    <location>
        <begin position="1"/>
        <end position="127"/>
    </location>
</feature>
<keyword evidence="15" id="KW-1185">Reference proteome</keyword>
<reference evidence="14 15" key="1">
    <citation type="submission" date="2016-11" db="EMBL/GenBank/DDBJ databases">
        <authorList>
            <person name="Jaros S."/>
            <person name="Januszkiewicz K."/>
            <person name="Wedrychowicz H."/>
        </authorList>
    </citation>
    <scope>NUCLEOTIDE SEQUENCE [LARGE SCALE GENOMIC DNA]</scope>
    <source>
        <strain evidence="14 15">DSM 44666</strain>
    </source>
</reference>
<evidence type="ECO:0000256" key="6">
    <source>
        <dbReference type="ARBA" id="ARBA00022695"/>
    </source>
</evidence>
<dbReference type="AlphaFoldDB" id="A0A1M4WZA4"/>
<evidence type="ECO:0000256" key="5">
    <source>
        <dbReference type="ARBA" id="ARBA00022679"/>
    </source>
</evidence>
<dbReference type="InterPro" id="IPR001001">
    <property type="entry name" value="DNA_polIII_beta"/>
</dbReference>
<name>A0A1M4WZA4_9BACL</name>
<dbReference type="PANTHER" id="PTHR30478:SF0">
    <property type="entry name" value="BETA SLIDING CLAMP"/>
    <property type="match status" value="1"/>
</dbReference>
<dbReference type="PIRSF" id="PIRSF000804">
    <property type="entry name" value="DNA_pol_III_b"/>
    <property type="match status" value="1"/>
</dbReference>
<dbReference type="CDD" id="cd00140">
    <property type="entry name" value="beta_clamp"/>
    <property type="match status" value="1"/>
</dbReference>
<protein>
    <recommendedName>
        <fullName evidence="3 10">Beta sliding clamp</fullName>
    </recommendedName>
</protein>
<dbReference type="Gene3D" id="3.70.10.10">
    <property type="match status" value="1"/>
</dbReference>
<comment type="subunit">
    <text evidence="10">Forms a ring-shaped head-to-tail homodimer around DNA.</text>
</comment>
<dbReference type="InterPro" id="IPR022634">
    <property type="entry name" value="DNA_polIII_beta_N"/>
</dbReference>
<accession>A0A1M4WZA4</accession>
<dbReference type="Pfam" id="PF00712">
    <property type="entry name" value="DNA_pol3_beta"/>
    <property type="match status" value="1"/>
</dbReference>
<keyword evidence="4 10" id="KW-0963">Cytoplasm</keyword>
<proteinExistence type="inferred from homology"/>
<dbReference type="GO" id="GO:0005737">
    <property type="term" value="C:cytoplasm"/>
    <property type="evidence" value="ECO:0007669"/>
    <property type="project" value="UniProtKB-SubCell"/>
</dbReference>
<dbReference type="EMBL" id="FQVL01000004">
    <property type="protein sequence ID" value="SHE86586.1"/>
    <property type="molecule type" value="Genomic_DNA"/>
</dbReference>
<feature type="domain" description="DNA polymerase III beta sliding clamp central" evidence="12">
    <location>
        <begin position="137"/>
        <end position="252"/>
    </location>
</feature>
<organism evidence="14 15">
    <name type="scientific">Seinonella peptonophila</name>
    <dbReference type="NCBI Taxonomy" id="112248"/>
    <lineage>
        <taxon>Bacteria</taxon>
        <taxon>Bacillati</taxon>
        <taxon>Bacillota</taxon>
        <taxon>Bacilli</taxon>
        <taxon>Bacillales</taxon>
        <taxon>Thermoactinomycetaceae</taxon>
        <taxon>Seinonella</taxon>
    </lineage>
</organism>
<keyword evidence="6 10" id="KW-0548">Nucleotidyltransferase</keyword>